<dbReference type="eggNOG" id="KOG2298">
    <property type="taxonomic scope" value="Eukaryota"/>
</dbReference>
<dbReference type="InterPro" id="IPR036621">
    <property type="entry name" value="Anticodon-bd_dom_sf"/>
</dbReference>
<sequence length="129" mass="14338">EKRAVFSMRPVIAPQKVAVLPLLVKPELLRVVEEIRGDMVLRGISTRTDDSGASIGKKYARVDELGIPFCVTCDFETDGCVTLRERDSARQVRIPRETVADVVAELSRPLQPREWSSVETEFPAQSIAA</sequence>
<dbReference type="InParanoid" id="Q4DNQ1"/>
<dbReference type="GO" id="GO:0070150">
    <property type="term" value="P:mitochondrial glycyl-tRNA aminoacylation"/>
    <property type="evidence" value="ECO:0007669"/>
    <property type="project" value="TreeGrafter"/>
</dbReference>
<organism evidence="2 3">
    <name type="scientific">Trypanosoma cruzi (strain CL Brener)</name>
    <dbReference type="NCBI Taxonomy" id="353153"/>
    <lineage>
        <taxon>Eukaryota</taxon>
        <taxon>Discoba</taxon>
        <taxon>Euglenozoa</taxon>
        <taxon>Kinetoplastea</taxon>
        <taxon>Metakinetoplastina</taxon>
        <taxon>Trypanosomatida</taxon>
        <taxon>Trypanosomatidae</taxon>
        <taxon>Trypanosoma</taxon>
        <taxon>Schizotrypanum</taxon>
    </lineage>
</organism>
<protein>
    <submittedName>
        <fullName evidence="2">Glycyl-tRNA synthetase, putative</fullName>
    </submittedName>
</protein>
<dbReference type="PANTHER" id="PTHR10745:SF0">
    <property type="entry name" value="GLYCINE--TRNA LIGASE"/>
    <property type="match status" value="1"/>
</dbReference>
<dbReference type="Gene3D" id="3.40.50.800">
    <property type="entry name" value="Anticodon-binding domain"/>
    <property type="match status" value="1"/>
</dbReference>
<dbReference type="KEGG" id="tcr:511589.260"/>
<dbReference type="PaxDb" id="353153-Q4DNQ1"/>
<evidence type="ECO:0000313" key="2">
    <source>
        <dbReference type="EMBL" id="EAN94176.1"/>
    </source>
</evidence>
<dbReference type="Proteomes" id="UP000002296">
    <property type="component" value="Unassembled WGS sequence"/>
</dbReference>
<dbReference type="AlphaFoldDB" id="Q4DNQ1"/>
<dbReference type="InterPro" id="IPR027031">
    <property type="entry name" value="Gly-tRNA_synthase/POLG2"/>
</dbReference>
<feature type="domain" description="Anticodon-binding" evidence="1">
    <location>
        <begin position="16"/>
        <end position="105"/>
    </location>
</feature>
<dbReference type="GO" id="GO:0005739">
    <property type="term" value="C:mitochondrion"/>
    <property type="evidence" value="ECO:0007669"/>
    <property type="project" value="TreeGrafter"/>
</dbReference>
<dbReference type="GO" id="GO:0004820">
    <property type="term" value="F:glycine-tRNA ligase activity"/>
    <property type="evidence" value="ECO:0007669"/>
    <property type="project" value="TreeGrafter"/>
</dbReference>
<dbReference type="PANTHER" id="PTHR10745">
    <property type="entry name" value="GLYCYL-TRNA SYNTHETASE/DNA POLYMERASE SUBUNIT GAMMA-2"/>
    <property type="match status" value="1"/>
</dbReference>
<dbReference type="SUPFAM" id="SSF52954">
    <property type="entry name" value="Class II aaRS ABD-related"/>
    <property type="match status" value="1"/>
</dbReference>
<feature type="non-terminal residue" evidence="2">
    <location>
        <position position="1"/>
    </location>
</feature>
<comment type="caution">
    <text evidence="2">The sequence shown here is derived from an EMBL/GenBank/DDBJ whole genome shotgun (WGS) entry which is preliminary data.</text>
</comment>
<dbReference type="SMR" id="Q4DNQ1"/>
<accession>Q4DNQ1</accession>
<dbReference type="Pfam" id="PF03129">
    <property type="entry name" value="HGTP_anticodon"/>
    <property type="match status" value="1"/>
</dbReference>
<reference evidence="2 3" key="1">
    <citation type="journal article" date="2005" name="Science">
        <title>The genome sequence of Trypanosoma cruzi, etiologic agent of Chagas disease.</title>
        <authorList>
            <person name="El-Sayed N.M."/>
            <person name="Myler P.J."/>
            <person name="Bartholomeu D.C."/>
            <person name="Nilsson D."/>
            <person name="Aggarwal G."/>
            <person name="Tran A.N."/>
            <person name="Ghedin E."/>
            <person name="Worthey E.A."/>
            <person name="Delcher A.L."/>
            <person name="Blandin G."/>
            <person name="Westenberger S.J."/>
            <person name="Caler E."/>
            <person name="Cerqueira G.C."/>
            <person name="Branche C."/>
            <person name="Haas B."/>
            <person name="Anupama A."/>
            <person name="Arner E."/>
            <person name="Aslund L."/>
            <person name="Attipoe P."/>
            <person name="Bontempi E."/>
            <person name="Bringaud F."/>
            <person name="Burton P."/>
            <person name="Cadag E."/>
            <person name="Campbell D.A."/>
            <person name="Carrington M."/>
            <person name="Crabtree J."/>
            <person name="Darban H."/>
            <person name="da Silveira J.F."/>
            <person name="de Jong P."/>
            <person name="Edwards K."/>
            <person name="Englund P.T."/>
            <person name="Fazelina G."/>
            <person name="Feldblyum T."/>
            <person name="Ferella M."/>
            <person name="Frasch A.C."/>
            <person name="Gull K."/>
            <person name="Horn D."/>
            <person name="Hou L."/>
            <person name="Huang Y."/>
            <person name="Kindlund E."/>
            <person name="Klingbeil M."/>
            <person name="Kluge S."/>
            <person name="Koo H."/>
            <person name="Lacerda D."/>
            <person name="Levin M.J."/>
            <person name="Lorenzi H."/>
            <person name="Louie T."/>
            <person name="Machado C.R."/>
            <person name="McCulloch R."/>
            <person name="McKenna A."/>
            <person name="Mizuno Y."/>
            <person name="Mottram J.C."/>
            <person name="Nelson S."/>
            <person name="Ochaya S."/>
            <person name="Osoegawa K."/>
            <person name="Pai G."/>
            <person name="Parsons M."/>
            <person name="Pentony M."/>
            <person name="Pettersson U."/>
            <person name="Pop M."/>
            <person name="Ramirez J.L."/>
            <person name="Rinta J."/>
            <person name="Robertson L."/>
            <person name="Salzberg S.L."/>
            <person name="Sanchez D.O."/>
            <person name="Seyler A."/>
            <person name="Sharma R."/>
            <person name="Shetty J."/>
            <person name="Simpson A.J."/>
            <person name="Sisk E."/>
            <person name="Tammi M.T."/>
            <person name="Tarleton R."/>
            <person name="Teixeira S."/>
            <person name="Van Aken S."/>
            <person name="Vogt C."/>
            <person name="Ward P.N."/>
            <person name="Wickstead B."/>
            <person name="Wortman J."/>
            <person name="White O."/>
            <person name="Fraser C.M."/>
            <person name="Stuart K.D."/>
            <person name="Andersson B."/>
        </authorList>
    </citation>
    <scope>NUCLEOTIDE SEQUENCE [LARGE SCALE GENOMIC DNA]</scope>
    <source>
        <strain evidence="2 3">CL Brener</strain>
    </source>
</reference>
<evidence type="ECO:0000259" key="1">
    <source>
        <dbReference type="Pfam" id="PF03129"/>
    </source>
</evidence>
<dbReference type="EMBL" id="AAHK01000294">
    <property type="protein sequence ID" value="EAN94176.1"/>
    <property type="molecule type" value="Genomic_DNA"/>
</dbReference>
<dbReference type="STRING" id="353153.Q4DNQ1"/>
<gene>
    <name evidence="2" type="ORF">Tc00.1047053511589.260</name>
</gene>
<dbReference type="InterPro" id="IPR004154">
    <property type="entry name" value="Anticodon-bd"/>
</dbReference>
<name>Q4DNQ1_TRYCC</name>
<evidence type="ECO:0000313" key="3">
    <source>
        <dbReference type="Proteomes" id="UP000002296"/>
    </source>
</evidence>
<keyword evidence="3" id="KW-1185">Reference proteome</keyword>
<proteinExistence type="predicted"/>
<dbReference type="FunFam" id="3.40.50.800:FF:000004">
    <property type="entry name" value="Glycine--tRNA ligase 2"/>
    <property type="match status" value="1"/>
</dbReference>
<dbReference type="GeneID" id="3547852"/>
<dbReference type="OMA" id="RIMYSIW"/>
<dbReference type="RefSeq" id="XP_816027.1">
    <property type="nucleotide sequence ID" value="XM_810934.1"/>
</dbReference>